<proteinExistence type="predicted"/>
<organism evidence="2 3">
    <name type="scientific">Phaseolus angularis</name>
    <name type="common">Azuki bean</name>
    <name type="synonym">Vigna angularis</name>
    <dbReference type="NCBI Taxonomy" id="3914"/>
    <lineage>
        <taxon>Eukaryota</taxon>
        <taxon>Viridiplantae</taxon>
        <taxon>Streptophyta</taxon>
        <taxon>Embryophyta</taxon>
        <taxon>Tracheophyta</taxon>
        <taxon>Spermatophyta</taxon>
        <taxon>Magnoliopsida</taxon>
        <taxon>eudicotyledons</taxon>
        <taxon>Gunneridae</taxon>
        <taxon>Pentapetalae</taxon>
        <taxon>rosids</taxon>
        <taxon>fabids</taxon>
        <taxon>Fabales</taxon>
        <taxon>Fabaceae</taxon>
        <taxon>Papilionoideae</taxon>
        <taxon>50 kb inversion clade</taxon>
        <taxon>NPAAA clade</taxon>
        <taxon>indigoferoid/millettioid clade</taxon>
        <taxon>Phaseoleae</taxon>
        <taxon>Vigna</taxon>
    </lineage>
</organism>
<evidence type="ECO:0000313" key="3">
    <source>
        <dbReference type="Proteomes" id="UP000053144"/>
    </source>
</evidence>
<sequence>MRKKGREGSFLLAANQNGEKKNNKNDHRALTSPSRLRCAIDDLSRYIVEEAYDGRNKESTSEAVNAYYSATLVGLHMLTHVLLPLDQRYWRWKFLLHKLGGM</sequence>
<dbReference type="AlphaFoldDB" id="A0A0L9VSY3"/>
<name>A0A0L9VSY3_PHAAN</name>
<gene>
    <name evidence="2" type="ORF">LR48_Vigan11g121900</name>
</gene>
<evidence type="ECO:0000256" key="1">
    <source>
        <dbReference type="SAM" id="MobiDB-lite"/>
    </source>
</evidence>
<protein>
    <submittedName>
        <fullName evidence="2">Uncharacterized protein</fullName>
    </submittedName>
</protein>
<reference evidence="3" key="1">
    <citation type="journal article" date="2015" name="Proc. Natl. Acad. Sci. U.S.A.">
        <title>Genome sequencing of adzuki bean (Vigna angularis) provides insight into high starch and low fat accumulation and domestication.</title>
        <authorList>
            <person name="Yang K."/>
            <person name="Tian Z."/>
            <person name="Chen C."/>
            <person name="Luo L."/>
            <person name="Zhao B."/>
            <person name="Wang Z."/>
            <person name="Yu L."/>
            <person name="Li Y."/>
            <person name="Sun Y."/>
            <person name="Li W."/>
            <person name="Chen Y."/>
            <person name="Li Y."/>
            <person name="Zhang Y."/>
            <person name="Ai D."/>
            <person name="Zhao J."/>
            <person name="Shang C."/>
            <person name="Ma Y."/>
            <person name="Wu B."/>
            <person name="Wang M."/>
            <person name="Gao L."/>
            <person name="Sun D."/>
            <person name="Zhang P."/>
            <person name="Guo F."/>
            <person name="Wang W."/>
            <person name="Li Y."/>
            <person name="Wang J."/>
            <person name="Varshney R.K."/>
            <person name="Wang J."/>
            <person name="Ling H.Q."/>
            <person name="Wan P."/>
        </authorList>
    </citation>
    <scope>NUCLEOTIDE SEQUENCE</scope>
    <source>
        <strain evidence="3">cv. Jingnong 6</strain>
    </source>
</reference>
<feature type="region of interest" description="Disordered" evidence="1">
    <location>
        <begin position="1"/>
        <end position="31"/>
    </location>
</feature>
<dbReference type="Gramene" id="KOM58185">
    <property type="protein sequence ID" value="KOM58185"/>
    <property type="gene ID" value="LR48_Vigan11g121900"/>
</dbReference>
<feature type="compositionally biased region" description="Basic and acidic residues" evidence="1">
    <location>
        <begin position="18"/>
        <end position="29"/>
    </location>
</feature>
<dbReference type="EMBL" id="CM003381">
    <property type="protein sequence ID" value="KOM58185.1"/>
    <property type="molecule type" value="Genomic_DNA"/>
</dbReference>
<evidence type="ECO:0000313" key="2">
    <source>
        <dbReference type="EMBL" id="KOM58185.1"/>
    </source>
</evidence>
<accession>A0A0L9VSY3</accession>
<dbReference type="Proteomes" id="UP000053144">
    <property type="component" value="Chromosome 11"/>
</dbReference>